<sequence length="61" mass="6014">MFQGPVAGAPANGDNDAVTRDLSGFVVEAAIACKGCAPPCICPGSKGEKGVQGFIGEIGHP</sequence>
<evidence type="ECO:0000313" key="1">
    <source>
        <dbReference type="EMBL" id="VDM67913.1"/>
    </source>
</evidence>
<accession>A0A3P7IJB9</accession>
<proteinExistence type="predicted"/>
<dbReference type="AlphaFoldDB" id="A0A3P7IJB9"/>
<dbReference type="Proteomes" id="UP000270094">
    <property type="component" value="Unassembled WGS sequence"/>
</dbReference>
<reference evidence="1 2" key="1">
    <citation type="submission" date="2018-11" db="EMBL/GenBank/DDBJ databases">
        <authorList>
            <consortium name="Pathogen Informatics"/>
        </authorList>
    </citation>
    <scope>NUCLEOTIDE SEQUENCE [LARGE SCALE GENOMIC DNA]</scope>
</reference>
<keyword evidence="2" id="KW-1185">Reference proteome</keyword>
<gene>
    <name evidence="1" type="ORF">SVUK_LOCUS2911</name>
</gene>
<dbReference type="EMBL" id="UYYB01006981">
    <property type="protein sequence ID" value="VDM67913.1"/>
    <property type="molecule type" value="Genomic_DNA"/>
</dbReference>
<organism evidence="1 2">
    <name type="scientific">Strongylus vulgaris</name>
    <name type="common">Blood worm</name>
    <dbReference type="NCBI Taxonomy" id="40348"/>
    <lineage>
        <taxon>Eukaryota</taxon>
        <taxon>Metazoa</taxon>
        <taxon>Ecdysozoa</taxon>
        <taxon>Nematoda</taxon>
        <taxon>Chromadorea</taxon>
        <taxon>Rhabditida</taxon>
        <taxon>Rhabditina</taxon>
        <taxon>Rhabditomorpha</taxon>
        <taxon>Strongyloidea</taxon>
        <taxon>Strongylidae</taxon>
        <taxon>Strongylus</taxon>
    </lineage>
</organism>
<evidence type="ECO:0000313" key="2">
    <source>
        <dbReference type="Proteomes" id="UP000270094"/>
    </source>
</evidence>
<dbReference type="OrthoDB" id="5856650at2759"/>
<protein>
    <submittedName>
        <fullName evidence="1">Uncharacterized protein</fullName>
    </submittedName>
</protein>
<name>A0A3P7IJB9_STRVU</name>
<feature type="non-terminal residue" evidence="1">
    <location>
        <position position="61"/>
    </location>
</feature>